<dbReference type="SUPFAM" id="SSF47203">
    <property type="entry name" value="Acyl-CoA dehydrogenase C-terminal domain-like"/>
    <property type="match status" value="1"/>
</dbReference>
<dbReference type="PANTHER" id="PTHR42707">
    <property type="entry name" value="ACYL-COA DEHYDROGENASE"/>
    <property type="match status" value="1"/>
</dbReference>
<reference evidence="8" key="2">
    <citation type="journal article" date="2023" name="IMA Fungus">
        <title>Comparative genomic study of the Penicillium genus elucidates a diverse pangenome and 15 lateral gene transfer events.</title>
        <authorList>
            <person name="Petersen C."/>
            <person name="Sorensen T."/>
            <person name="Nielsen M.R."/>
            <person name="Sondergaard T.E."/>
            <person name="Sorensen J.L."/>
            <person name="Fitzpatrick D.A."/>
            <person name="Frisvad J.C."/>
            <person name="Nielsen K.L."/>
        </authorList>
    </citation>
    <scope>NUCLEOTIDE SEQUENCE</scope>
    <source>
        <strain evidence="8">IBT 30069</strain>
    </source>
</reference>
<evidence type="ECO:0000259" key="5">
    <source>
        <dbReference type="Pfam" id="PF00441"/>
    </source>
</evidence>
<organism evidence="8 9">
    <name type="scientific">Penicillium angulare</name>
    <dbReference type="NCBI Taxonomy" id="116970"/>
    <lineage>
        <taxon>Eukaryota</taxon>
        <taxon>Fungi</taxon>
        <taxon>Dikarya</taxon>
        <taxon>Ascomycota</taxon>
        <taxon>Pezizomycotina</taxon>
        <taxon>Eurotiomycetes</taxon>
        <taxon>Eurotiomycetidae</taxon>
        <taxon>Eurotiales</taxon>
        <taxon>Aspergillaceae</taxon>
        <taxon>Penicillium</taxon>
    </lineage>
</organism>
<feature type="domain" description="Acyl-CoA dehydrogenase/oxidase C-terminal" evidence="5">
    <location>
        <begin position="330"/>
        <end position="504"/>
    </location>
</feature>
<dbReference type="Gene3D" id="2.40.110.20">
    <property type="match status" value="1"/>
</dbReference>
<keyword evidence="9" id="KW-1185">Reference proteome</keyword>
<evidence type="ECO:0000259" key="7">
    <source>
        <dbReference type="Pfam" id="PF18158"/>
    </source>
</evidence>
<dbReference type="Proteomes" id="UP001149165">
    <property type="component" value="Unassembled WGS sequence"/>
</dbReference>
<dbReference type="InterPro" id="IPR036250">
    <property type="entry name" value="AcylCo_DH-like_C"/>
</dbReference>
<dbReference type="Pfam" id="PF00441">
    <property type="entry name" value="Acyl-CoA_dh_1"/>
    <property type="match status" value="1"/>
</dbReference>
<evidence type="ECO:0000256" key="4">
    <source>
        <dbReference type="RuleBase" id="RU362125"/>
    </source>
</evidence>
<keyword evidence="4" id="KW-0560">Oxidoreductase</keyword>
<dbReference type="EMBL" id="JAPQKH010000003">
    <property type="protein sequence ID" value="KAJ5106239.1"/>
    <property type="molecule type" value="Genomic_DNA"/>
</dbReference>
<evidence type="ECO:0008006" key="10">
    <source>
        <dbReference type="Google" id="ProtNLM"/>
    </source>
</evidence>
<dbReference type="InterPro" id="IPR052904">
    <property type="entry name" value="Acyl-CoA_dehydrogenase-like"/>
</dbReference>
<evidence type="ECO:0000256" key="1">
    <source>
        <dbReference type="ARBA" id="ARBA00009347"/>
    </source>
</evidence>
<comment type="similarity">
    <text evidence="1 4">Belongs to the acyl-CoA dehydrogenase family.</text>
</comment>
<sequence>MSQPFSPSTVDKGFILSPAALKNPATSDQVLQRILKWFETSDYLVCFGLVLTSHISGHVPEDLLTKFAPDLNKFGHEAISEEINSLIGNAETQEPYIKTRNVWGARYDADRLVTSTGWKELGKWGIKHGVVGLGYEEEFGSHRRIVQHALNYIYSASSAAYSCPISMTSGAARLVRHQLTDLPPDHPFHELYRKLIARENNWISAQWMTERPGGSDVRNSETFAVYSPLTTKTGRFGTIEEGDYLLSGFKFFCSATDCNVVLLLAKMESGELSLFVAPTVKTVKDSEGQPKKVSNGIRIHRLKNKMGTKELPTAEVELQNVRAHLIGPKDRGIATIALLLNTTRTHNFITALSCLRRALDIAKSFARTRKTIDQELWSFPMHLNVLSQLEVKHRGWMQLAFFTSSLLSYVDNGFPKGAPGVFSVLAQSPKIANIVLRAFTSTSKAVICKSATLAFQECQEAMGGVGYIDEPEEPEFNVSRLWRDTASNSVWEGTTNVLASETVRHLTNGQNLDLFDSWMLDAIGQVAANELKAKLSSVWTELKVRLAVGQTAGGLVTVLAVGRQVMFTLAWLVCGTLLALDSQRDNDGVALEVARRWVLEGQGVPGEFAFPELIYQQLASNQNQRLTGRERTVMDSRIVWGVELPATASLGYRPSKI</sequence>
<dbReference type="Pfam" id="PF18158">
    <property type="entry name" value="AidB_N"/>
    <property type="match status" value="1"/>
</dbReference>
<dbReference type="InterPro" id="IPR006091">
    <property type="entry name" value="Acyl-CoA_Oxase/DH_mid-dom"/>
</dbReference>
<reference evidence="8" key="1">
    <citation type="submission" date="2022-11" db="EMBL/GenBank/DDBJ databases">
        <authorList>
            <person name="Petersen C."/>
        </authorList>
    </citation>
    <scope>NUCLEOTIDE SEQUENCE</scope>
    <source>
        <strain evidence="8">IBT 30069</strain>
    </source>
</reference>
<gene>
    <name evidence="8" type="ORF">N7456_002914</name>
</gene>
<keyword evidence="2 4" id="KW-0285">Flavoprotein</keyword>
<protein>
    <recommendedName>
        <fullName evidence="10">Acyl-CoA dehydrogenase</fullName>
    </recommendedName>
</protein>
<evidence type="ECO:0000256" key="2">
    <source>
        <dbReference type="ARBA" id="ARBA00022630"/>
    </source>
</evidence>
<comment type="cofactor">
    <cofactor evidence="4">
        <name>FAD</name>
        <dbReference type="ChEBI" id="CHEBI:57692"/>
    </cofactor>
</comment>
<evidence type="ECO:0000313" key="8">
    <source>
        <dbReference type="EMBL" id="KAJ5106239.1"/>
    </source>
</evidence>
<evidence type="ECO:0000313" key="9">
    <source>
        <dbReference type="Proteomes" id="UP001149165"/>
    </source>
</evidence>
<feature type="domain" description="Adaptive response protein AidB N-terminal" evidence="7">
    <location>
        <begin position="69"/>
        <end position="178"/>
    </location>
</feature>
<comment type="caution">
    <text evidence="8">The sequence shown here is derived from an EMBL/GenBank/DDBJ whole genome shotgun (WGS) entry which is preliminary data.</text>
</comment>
<dbReference type="SUPFAM" id="SSF56645">
    <property type="entry name" value="Acyl-CoA dehydrogenase NM domain-like"/>
    <property type="match status" value="1"/>
</dbReference>
<dbReference type="Gene3D" id="1.20.140.10">
    <property type="entry name" value="Butyryl-CoA Dehydrogenase, subunit A, domain 3"/>
    <property type="match status" value="1"/>
</dbReference>
<dbReference type="AlphaFoldDB" id="A0A9W9FTT1"/>
<dbReference type="InterPro" id="IPR009100">
    <property type="entry name" value="AcylCoA_DH/oxidase_NM_dom_sf"/>
</dbReference>
<dbReference type="InterPro" id="IPR041504">
    <property type="entry name" value="AidB_N"/>
</dbReference>
<evidence type="ECO:0000256" key="3">
    <source>
        <dbReference type="ARBA" id="ARBA00022827"/>
    </source>
</evidence>
<dbReference type="GO" id="GO:0003995">
    <property type="term" value="F:acyl-CoA dehydrogenase activity"/>
    <property type="evidence" value="ECO:0007669"/>
    <property type="project" value="TreeGrafter"/>
</dbReference>
<dbReference type="PANTHER" id="PTHR42707:SF2">
    <property type="entry name" value="ACD11 DEHYDROGENASE"/>
    <property type="match status" value="1"/>
</dbReference>
<proteinExistence type="inferred from homology"/>
<dbReference type="Pfam" id="PF02770">
    <property type="entry name" value="Acyl-CoA_dh_M"/>
    <property type="match status" value="1"/>
</dbReference>
<evidence type="ECO:0000259" key="6">
    <source>
        <dbReference type="Pfam" id="PF02770"/>
    </source>
</evidence>
<feature type="domain" description="Acyl-CoA oxidase/dehydrogenase middle" evidence="6">
    <location>
        <begin position="205"/>
        <end position="321"/>
    </location>
</feature>
<name>A0A9W9FTT1_9EURO</name>
<accession>A0A9W9FTT1</accession>
<keyword evidence="3 4" id="KW-0274">FAD</keyword>
<dbReference type="OrthoDB" id="10251155at2759"/>
<dbReference type="InterPro" id="IPR009075">
    <property type="entry name" value="AcylCo_DH/oxidase_C"/>
</dbReference>